<evidence type="ECO:0008006" key="4">
    <source>
        <dbReference type="Google" id="ProtNLM"/>
    </source>
</evidence>
<feature type="signal peptide" evidence="1">
    <location>
        <begin position="1"/>
        <end position="20"/>
    </location>
</feature>
<evidence type="ECO:0000313" key="3">
    <source>
        <dbReference type="Proteomes" id="UP000778951"/>
    </source>
</evidence>
<dbReference type="RefSeq" id="WP_167694783.1">
    <property type="nucleotide sequence ID" value="NZ_CP118181.1"/>
</dbReference>
<name>A0A968KU08_9SPIO</name>
<accession>A0A968KU08</accession>
<feature type="chain" id="PRO_5037493195" description="Lipoprotein" evidence="1">
    <location>
        <begin position="21"/>
        <end position="156"/>
    </location>
</feature>
<dbReference type="Proteomes" id="UP000778951">
    <property type="component" value="Unassembled WGS sequence"/>
</dbReference>
<comment type="caution">
    <text evidence="2">The sequence shown here is derived from an EMBL/GenBank/DDBJ whole genome shotgun (WGS) entry which is preliminary data.</text>
</comment>
<dbReference type="PROSITE" id="PS51257">
    <property type="entry name" value="PROKAR_LIPOPROTEIN"/>
    <property type="match status" value="1"/>
</dbReference>
<evidence type="ECO:0000313" key="2">
    <source>
        <dbReference type="EMBL" id="NIZ68690.1"/>
    </source>
</evidence>
<keyword evidence="1" id="KW-0732">Signal</keyword>
<organism evidence="2 3">
    <name type="scientific">Entomospira culicis</name>
    <dbReference type="NCBI Taxonomy" id="2719989"/>
    <lineage>
        <taxon>Bacteria</taxon>
        <taxon>Pseudomonadati</taxon>
        <taxon>Spirochaetota</taxon>
        <taxon>Spirochaetia</taxon>
        <taxon>Spirochaetales</taxon>
        <taxon>Spirochaetaceae</taxon>
        <taxon>Entomospira</taxon>
    </lineage>
</organism>
<reference evidence="2" key="1">
    <citation type="submission" date="2020-03" db="EMBL/GenBank/DDBJ databases">
        <title>Spirochaetal bacteria isolated from arthropods constitute a novel genus Entomospira genus novum within the order Spirochaetales.</title>
        <authorList>
            <person name="Grana-Miraglia L."/>
            <person name="Sikutova S."/>
            <person name="Fingerle V."/>
            <person name="Sing A."/>
            <person name="Castillo-Ramirez S."/>
            <person name="Margos G."/>
            <person name="Rudolf I."/>
        </authorList>
    </citation>
    <scope>NUCLEOTIDE SEQUENCE</scope>
    <source>
        <strain evidence="2">BR149</strain>
    </source>
</reference>
<keyword evidence="3" id="KW-1185">Reference proteome</keyword>
<dbReference type="AlphaFoldDB" id="A0A968KU08"/>
<proteinExistence type="predicted"/>
<gene>
    <name evidence="2" type="ORF">HCT48_00430</name>
</gene>
<sequence length="156" mass="16267">MKKLFFALISIAALSLVSCGGNKDNAGADNSNQSSTSASKPAAPKLAYVYSYADVTIGTMGSLPVTPLINGRDMMEVAQDPKLAQDLKFAEIMQNSTVEFTVEDPSIINFMSGGGVGPTSAVGAISGQKAGTTTVSYVVTYKDTTYEGTFNVTVTE</sequence>
<protein>
    <recommendedName>
        <fullName evidence="4">Lipoprotein</fullName>
    </recommendedName>
</protein>
<evidence type="ECO:0000256" key="1">
    <source>
        <dbReference type="SAM" id="SignalP"/>
    </source>
</evidence>
<dbReference type="EMBL" id="JAATLM010000001">
    <property type="protein sequence ID" value="NIZ68690.1"/>
    <property type="molecule type" value="Genomic_DNA"/>
</dbReference>